<name>A0A8I3AMG4_VERLO</name>
<accession>A0A8I3AMG4</accession>
<evidence type="ECO:0000313" key="2">
    <source>
        <dbReference type="Proteomes" id="UP000689129"/>
    </source>
</evidence>
<proteinExistence type="predicted"/>
<evidence type="ECO:0000313" key="1">
    <source>
        <dbReference type="EMBL" id="KAG7131186.1"/>
    </source>
</evidence>
<dbReference type="Proteomes" id="UP000689129">
    <property type="component" value="Unassembled WGS sequence"/>
</dbReference>
<dbReference type="OrthoDB" id="4791758at2759"/>
<dbReference type="AlphaFoldDB" id="A0A8I3AMG4"/>
<sequence length="249" mass="28163">MCVTLEPESLADERWLSRGSGSAADTDAIRLRRRCYISSRASISLLHHFLLIASLKTEWSRIDTLLRKSLAAREACRANPHDVRAMQQAWQPISRILSLFPEEFFTKTNHLQLIDVSPYGQGVLTALTDIIWAFSSGPVTEQLDCPQTAVDLYAYFERDLYNVWLQANSRHEGGDMARLFRTVTNELADWKLITGDDTARPGLSNSSRRGMAAHAWVITNSMVLHHSEEVVAAKRLWEERCGVFTVISD</sequence>
<gene>
    <name evidence="1" type="ORF">HYQ45_010234</name>
</gene>
<organism evidence="1 2">
    <name type="scientific">Verticillium longisporum</name>
    <name type="common">Verticillium dahliae var. longisporum</name>
    <dbReference type="NCBI Taxonomy" id="100787"/>
    <lineage>
        <taxon>Eukaryota</taxon>
        <taxon>Fungi</taxon>
        <taxon>Dikarya</taxon>
        <taxon>Ascomycota</taxon>
        <taxon>Pezizomycotina</taxon>
        <taxon>Sordariomycetes</taxon>
        <taxon>Hypocreomycetidae</taxon>
        <taxon>Glomerellales</taxon>
        <taxon>Plectosphaerellaceae</taxon>
        <taxon>Verticillium</taxon>
    </lineage>
</organism>
<reference evidence="1" key="1">
    <citation type="journal article" date="2021" name="Mol. Plant Pathol.">
        <title>A 20-kb lineage-specific genomic region tames virulence in pathogenic amphidiploid Verticillium longisporum.</title>
        <authorList>
            <person name="Harting R."/>
            <person name="Starke J."/>
            <person name="Kusch H."/>
            <person name="Poggeler S."/>
            <person name="Maurus I."/>
            <person name="Schluter R."/>
            <person name="Landesfeind M."/>
            <person name="Bulla I."/>
            <person name="Nowrousian M."/>
            <person name="de Jonge R."/>
            <person name="Stahlhut G."/>
            <person name="Hoff K.J."/>
            <person name="Asshauer K.P."/>
            <person name="Thurmer A."/>
            <person name="Stanke M."/>
            <person name="Daniel R."/>
            <person name="Morgenstern B."/>
            <person name="Thomma B.P.H.J."/>
            <person name="Kronstad J.W."/>
            <person name="Braus-Stromeyer S.A."/>
            <person name="Braus G.H."/>
        </authorList>
    </citation>
    <scope>NUCLEOTIDE SEQUENCE</scope>
    <source>
        <strain evidence="1">Vl32</strain>
    </source>
</reference>
<comment type="caution">
    <text evidence="1">The sequence shown here is derived from an EMBL/GenBank/DDBJ whole genome shotgun (WGS) entry which is preliminary data.</text>
</comment>
<protein>
    <submittedName>
        <fullName evidence="1">Uncharacterized protein</fullName>
    </submittedName>
</protein>
<dbReference type="EMBL" id="JAEMWZ010000212">
    <property type="protein sequence ID" value="KAG7131186.1"/>
    <property type="molecule type" value="Genomic_DNA"/>
</dbReference>